<dbReference type="NCBIfam" id="TIGR00254">
    <property type="entry name" value="GGDEF"/>
    <property type="match status" value="1"/>
</dbReference>
<evidence type="ECO:0000313" key="3">
    <source>
        <dbReference type="Proteomes" id="UP000624709"/>
    </source>
</evidence>
<reference evidence="2 3" key="1">
    <citation type="submission" date="2021-01" db="EMBL/GenBank/DDBJ databases">
        <title>Whole genome shotgun sequence of Actinoplanes palleronii NBRC 14916.</title>
        <authorList>
            <person name="Komaki H."/>
            <person name="Tamura T."/>
        </authorList>
    </citation>
    <scope>NUCLEOTIDE SEQUENCE [LARGE SCALE GENOMIC DNA]</scope>
    <source>
        <strain evidence="2 3">NBRC 14916</strain>
    </source>
</reference>
<dbReference type="InterPro" id="IPR011990">
    <property type="entry name" value="TPR-like_helical_dom_sf"/>
</dbReference>
<sequence length="539" mass="58935">MVSQVQTLRAGAAERDLEAELEAIEERPRLSLDPSQVLDQVRGLVVQAQLLGRDDLCHRTRLVEADLLGRMGDVPAAARILHDVHTWAVTHQDPRVLVLSSLRLSLFFGQVGDYAAALEHAVLAMESVDVLVPAASIMLRFRCMMALANAYGDMGDFAAARERYADAERLSAEVPEPLAHLRLLNNVAFTELQSGDVAASAQTVTRILAHATRHDLVIDEAIRETIARIRLSTGRAAEAIEILLPIVRKADSERYDEVDSGAACLVTLAAAYRAAGDLERAETALRRCRQLCADRGLVSVDVEAQREQAEVLAAGGRFEEALAAYKDFYAASMQLNTVQRDARARVLQAMYETGEARRLGEQARELSLRDPLTGLYNRRFVDAELPLLFCRAAESGTSLSLAVVDLDHFKRINDTCSHEAGDQVLQRVAELLDARAQTLAGSFAARLGGEEFLLVMPGTGEDEAMTRMRALCQSIREHDWRPVTGAVPVTASVGVSSFRDGHDTETDLLREADALLYRSKADGRDRVTGPAVAAGYRSP</sequence>
<dbReference type="InterPro" id="IPR029787">
    <property type="entry name" value="Nucleotide_cyclase"/>
</dbReference>
<gene>
    <name evidence="2" type="ORF">Apa02nite_098810</name>
</gene>
<dbReference type="InterPro" id="IPR043128">
    <property type="entry name" value="Rev_trsase/Diguanyl_cyclase"/>
</dbReference>
<dbReference type="InterPro" id="IPR000160">
    <property type="entry name" value="GGDEF_dom"/>
</dbReference>
<dbReference type="SUPFAM" id="SSF55073">
    <property type="entry name" value="Nucleotide cyclase"/>
    <property type="match status" value="1"/>
</dbReference>
<keyword evidence="3" id="KW-1185">Reference proteome</keyword>
<evidence type="ECO:0000313" key="2">
    <source>
        <dbReference type="EMBL" id="GIE73773.1"/>
    </source>
</evidence>
<dbReference type="CDD" id="cd01949">
    <property type="entry name" value="GGDEF"/>
    <property type="match status" value="1"/>
</dbReference>
<dbReference type="PANTHER" id="PTHR45138:SF9">
    <property type="entry name" value="DIGUANYLATE CYCLASE DGCM-RELATED"/>
    <property type="match status" value="1"/>
</dbReference>
<comment type="caution">
    <text evidence="2">The sequence shown here is derived from an EMBL/GenBank/DDBJ whole genome shotgun (WGS) entry which is preliminary data.</text>
</comment>
<feature type="domain" description="GGDEF" evidence="1">
    <location>
        <begin position="397"/>
        <end position="532"/>
    </location>
</feature>
<proteinExistence type="predicted"/>
<dbReference type="Gene3D" id="1.25.40.10">
    <property type="entry name" value="Tetratricopeptide repeat domain"/>
    <property type="match status" value="1"/>
</dbReference>
<dbReference type="SUPFAM" id="SSF48452">
    <property type="entry name" value="TPR-like"/>
    <property type="match status" value="2"/>
</dbReference>
<dbReference type="InterPro" id="IPR050469">
    <property type="entry name" value="Diguanylate_Cyclase"/>
</dbReference>
<dbReference type="Gene3D" id="3.30.70.270">
    <property type="match status" value="1"/>
</dbReference>
<dbReference type="SMART" id="SM00267">
    <property type="entry name" value="GGDEF"/>
    <property type="match status" value="1"/>
</dbReference>
<name>A0ABQ4BSX6_9ACTN</name>
<dbReference type="Pfam" id="PF00990">
    <property type="entry name" value="GGDEF"/>
    <property type="match status" value="1"/>
</dbReference>
<dbReference type="PROSITE" id="PS50887">
    <property type="entry name" value="GGDEF"/>
    <property type="match status" value="1"/>
</dbReference>
<protein>
    <recommendedName>
        <fullName evidence="1">GGDEF domain-containing protein</fullName>
    </recommendedName>
</protein>
<organism evidence="2 3">
    <name type="scientific">Actinoplanes palleronii</name>
    <dbReference type="NCBI Taxonomy" id="113570"/>
    <lineage>
        <taxon>Bacteria</taxon>
        <taxon>Bacillati</taxon>
        <taxon>Actinomycetota</taxon>
        <taxon>Actinomycetes</taxon>
        <taxon>Micromonosporales</taxon>
        <taxon>Micromonosporaceae</taxon>
        <taxon>Actinoplanes</taxon>
    </lineage>
</organism>
<dbReference type="EMBL" id="BOMS01000189">
    <property type="protein sequence ID" value="GIE73773.1"/>
    <property type="molecule type" value="Genomic_DNA"/>
</dbReference>
<evidence type="ECO:0000259" key="1">
    <source>
        <dbReference type="PROSITE" id="PS50887"/>
    </source>
</evidence>
<dbReference type="Proteomes" id="UP000624709">
    <property type="component" value="Unassembled WGS sequence"/>
</dbReference>
<dbReference type="PANTHER" id="PTHR45138">
    <property type="entry name" value="REGULATORY COMPONENTS OF SENSORY TRANSDUCTION SYSTEM"/>
    <property type="match status" value="1"/>
</dbReference>
<accession>A0ABQ4BSX6</accession>